<keyword evidence="11" id="KW-1185">Reference proteome</keyword>
<feature type="binding site" evidence="6">
    <location>
        <position position="97"/>
    </location>
    <ligand>
        <name>Zn(2+)</name>
        <dbReference type="ChEBI" id="CHEBI:29105"/>
    </ligand>
</feature>
<dbReference type="PANTHER" id="PTHR11085">
    <property type="entry name" value="NAD-DEPENDENT PROTEIN DEACYLASE SIRTUIN-5, MITOCHONDRIAL-RELATED"/>
    <property type="match status" value="1"/>
</dbReference>
<keyword evidence="3 6" id="KW-0479">Metal-binding</keyword>
<evidence type="ECO:0000259" key="9">
    <source>
        <dbReference type="PROSITE" id="PS50305"/>
    </source>
</evidence>
<protein>
    <submittedName>
        <fullName evidence="10">NAD-dependent protein deacetylase sirtuin-2</fullName>
    </submittedName>
</protein>
<keyword evidence="7" id="KW-0175">Coiled coil</keyword>
<dbReference type="InterPro" id="IPR029035">
    <property type="entry name" value="DHS-like_NAD/FAD-binding_dom"/>
</dbReference>
<feature type="region of interest" description="Disordered" evidence="8">
    <location>
        <begin position="455"/>
        <end position="492"/>
    </location>
</feature>
<dbReference type="InterPro" id="IPR003000">
    <property type="entry name" value="Sirtuin"/>
</dbReference>
<feature type="region of interest" description="Disordered" evidence="8">
    <location>
        <begin position="306"/>
        <end position="393"/>
    </location>
</feature>
<name>A0A9P6MA41_9FUNG</name>
<comment type="caution">
    <text evidence="10">The sequence shown here is derived from an EMBL/GenBank/DDBJ whole genome shotgun (WGS) entry which is preliminary data.</text>
</comment>
<sequence>MNPLSTESCNHVIKDGTIDAVAELITAGQGHTSPVLPVGEASVSRTPTLTHYLLPLLAKKKLLLRSYTQNIDSLERLAGLSEDLLVEAHGSFATSKCVQCEMTSEVAWVKKHIMKSEIPYCKRCSGLVKPNITFFGENVPLRFSTLVDADFENCDLLIVLGTSLKVEPFNKLIGKVPSRCPRLLINREKAGQELQSGFDFDRSKDTVHRDALFLGNCDDGVKKLAALCGWEDELQTMYNMGQSQLQLEEEKQVLESKISKAIDQEEDQEEEDESAKTLLEAGTHDSADSLDEITHRFEKSTLFSFSDDFPQSSEAKSLSTTTTDCEETDNSTCPEVKPSNKLEGSPEATVGKETASTSDRSQGKDAKETVTSNNDLSEDSITKDETCTGDRNQQRLGLSMAAPTKANDLDTVKVDSVKSSSGAEAVTVVSVITGVSAEALEPTRTIIINDEVESGEEQIENKGADENTDSNGPEVDPMSGSVPSITPPSQAKKMFDTLSPMISPSGTTQPTLASLTWTDTSFTIAAVMASSQPLFSTCVPMTAAFTNAAATDVAVGGGDSGYLLFNSSQGISSGSSNSSSGCGSGMDSGMDSGDSHGLATRSDGPGMSLQMQRRKRRMDFEGNGCGGMLKNEFRYLRGSGALPPHYLTCGRVLKKRRCV</sequence>
<dbReference type="PROSITE" id="PS50305">
    <property type="entry name" value="SIRTUIN"/>
    <property type="match status" value="1"/>
</dbReference>
<dbReference type="SUPFAM" id="SSF52467">
    <property type="entry name" value="DHS-like NAD/FAD-binding domain"/>
    <property type="match status" value="1"/>
</dbReference>
<dbReference type="AlphaFoldDB" id="A0A9P6MA41"/>
<gene>
    <name evidence="10" type="primary">SIRT2_1</name>
    <name evidence="10" type="ORF">BGZ65_001198</name>
</gene>
<feature type="compositionally biased region" description="Polar residues" evidence="8">
    <location>
        <begin position="306"/>
        <end position="323"/>
    </location>
</feature>
<dbReference type="InterPro" id="IPR050134">
    <property type="entry name" value="NAD-dep_sirtuin_deacylases"/>
</dbReference>
<feature type="binding site" evidence="6">
    <location>
        <position position="124"/>
    </location>
    <ligand>
        <name>Zn(2+)</name>
        <dbReference type="ChEBI" id="CHEBI:29105"/>
    </ligand>
</feature>
<evidence type="ECO:0000256" key="6">
    <source>
        <dbReference type="PROSITE-ProRule" id="PRU00236"/>
    </source>
</evidence>
<dbReference type="GO" id="GO:0005634">
    <property type="term" value="C:nucleus"/>
    <property type="evidence" value="ECO:0007669"/>
    <property type="project" value="TreeGrafter"/>
</dbReference>
<proteinExistence type="inferred from homology"/>
<evidence type="ECO:0000256" key="1">
    <source>
        <dbReference type="ARBA" id="ARBA00006924"/>
    </source>
</evidence>
<feature type="compositionally biased region" description="Low complexity" evidence="8">
    <location>
        <begin position="571"/>
        <end position="597"/>
    </location>
</feature>
<dbReference type="PANTHER" id="PTHR11085:SF6">
    <property type="entry name" value="NAD-DEPENDENT PROTEIN DEACETYLASE SIRTUIN-2"/>
    <property type="match status" value="1"/>
</dbReference>
<keyword evidence="5" id="KW-0520">NAD</keyword>
<dbReference type="Proteomes" id="UP000749646">
    <property type="component" value="Unassembled WGS sequence"/>
</dbReference>
<dbReference type="Gene3D" id="3.40.50.1220">
    <property type="entry name" value="TPP-binding domain"/>
    <property type="match status" value="1"/>
</dbReference>
<dbReference type="EMBL" id="JAAAHW010003427">
    <property type="protein sequence ID" value="KAF9983972.1"/>
    <property type="molecule type" value="Genomic_DNA"/>
</dbReference>
<comment type="similarity">
    <text evidence="1">Belongs to the sirtuin family. Class I subfamily.</text>
</comment>
<feature type="region of interest" description="Disordered" evidence="8">
    <location>
        <begin position="571"/>
        <end position="613"/>
    </location>
</feature>
<feature type="binding site" evidence="6">
    <location>
        <position position="100"/>
    </location>
    <ligand>
        <name>Zn(2+)</name>
        <dbReference type="ChEBI" id="CHEBI:29105"/>
    </ligand>
</feature>
<evidence type="ECO:0000256" key="7">
    <source>
        <dbReference type="SAM" id="Coils"/>
    </source>
</evidence>
<evidence type="ECO:0000313" key="11">
    <source>
        <dbReference type="Proteomes" id="UP000749646"/>
    </source>
</evidence>
<evidence type="ECO:0000256" key="4">
    <source>
        <dbReference type="ARBA" id="ARBA00022833"/>
    </source>
</evidence>
<evidence type="ECO:0000256" key="8">
    <source>
        <dbReference type="SAM" id="MobiDB-lite"/>
    </source>
</evidence>
<keyword evidence="2" id="KW-0808">Transferase</keyword>
<dbReference type="InterPro" id="IPR026590">
    <property type="entry name" value="Ssirtuin_cat_dom"/>
</dbReference>
<evidence type="ECO:0000256" key="5">
    <source>
        <dbReference type="ARBA" id="ARBA00023027"/>
    </source>
</evidence>
<feature type="coiled-coil region" evidence="7">
    <location>
        <begin position="244"/>
        <end position="271"/>
    </location>
</feature>
<accession>A0A9P6MA41</accession>
<reference evidence="10" key="1">
    <citation type="journal article" date="2020" name="Fungal Divers.">
        <title>Resolving the Mortierellaceae phylogeny through synthesis of multi-gene phylogenetics and phylogenomics.</title>
        <authorList>
            <person name="Vandepol N."/>
            <person name="Liber J."/>
            <person name="Desiro A."/>
            <person name="Na H."/>
            <person name="Kennedy M."/>
            <person name="Barry K."/>
            <person name="Grigoriev I.V."/>
            <person name="Miller A.N."/>
            <person name="O'Donnell K."/>
            <person name="Stajich J.E."/>
            <person name="Bonito G."/>
        </authorList>
    </citation>
    <scope>NUCLEOTIDE SEQUENCE</scope>
    <source>
        <strain evidence="10">MES-2147</strain>
    </source>
</reference>
<evidence type="ECO:0000256" key="3">
    <source>
        <dbReference type="ARBA" id="ARBA00022723"/>
    </source>
</evidence>
<evidence type="ECO:0000313" key="10">
    <source>
        <dbReference type="EMBL" id="KAF9983972.1"/>
    </source>
</evidence>
<keyword evidence="4 6" id="KW-0862">Zinc</keyword>
<dbReference type="GO" id="GO:0017136">
    <property type="term" value="F:histone deacetylase activity, NAD-dependent"/>
    <property type="evidence" value="ECO:0007669"/>
    <property type="project" value="TreeGrafter"/>
</dbReference>
<feature type="active site" description="Proton acceptor" evidence="6">
    <location>
        <position position="89"/>
    </location>
</feature>
<feature type="binding site" evidence="6">
    <location>
        <position position="121"/>
    </location>
    <ligand>
        <name>Zn(2+)</name>
        <dbReference type="ChEBI" id="CHEBI:29105"/>
    </ligand>
</feature>
<organism evidence="10 11">
    <name type="scientific">Modicella reniformis</name>
    <dbReference type="NCBI Taxonomy" id="1440133"/>
    <lineage>
        <taxon>Eukaryota</taxon>
        <taxon>Fungi</taxon>
        <taxon>Fungi incertae sedis</taxon>
        <taxon>Mucoromycota</taxon>
        <taxon>Mortierellomycotina</taxon>
        <taxon>Mortierellomycetes</taxon>
        <taxon>Mortierellales</taxon>
        <taxon>Mortierellaceae</taxon>
        <taxon>Modicella</taxon>
    </lineage>
</organism>
<dbReference type="Pfam" id="PF02146">
    <property type="entry name" value="SIR2"/>
    <property type="match status" value="1"/>
</dbReference>
<evidence type="ECO:0000256" key="2">
    <source>
        <dbReference type="ARBA" id="ARBA00022679"/>
    </source>
</evidence>
<dbReference type="GO" id="GO:0046872">
    <property type="term" value="F:metal ion binding"/>
    <property type="evidence" value="ECO:0007669"/>
    <property type="project" value="UniProtKB-KW"/>
</dbReference>
<feature type="domain" description="Deacetylase sirtuin-type" evidence="9">
    <location>
        <begin position="1"/>
        <end position="231"/>
    </location>
</feature>
<dbReference type="GO" id="GO:0070403">
    <property type="term" value="F:NAD+ binding"/>
    <property type="evidence" value="ECO:0007669"/>
    <property type="project" value="InterPro"/>
</dbReference>
<dbReference type="OrthoDB" id="420264at2759"/>